<dbReference type="OrthoDB" id="9796740at2"/>
<feature type="domain" description="Flagellar protein FlgJ N-terminal" evidence="1">
    <location>
        <begin position="86"/>
        <end position="131"/>
    </location>
</feature>
<dbReference type="KEGG" id="taz:TREAZ_0715"/>
<organism evidence="2 3">
    <name type="scientific">Leadbettera azotonutricia (strain ATCC BAA-888 / DSM 13862 / ZAS-9)</name>
    <name type="common">Treponema azotonutricium</name>
    <dbReference type="NCBI Taxonomy" id="545695"/>
    <lineage>
        <taxon>Bacteria</taxon>
        <taxon>Pseudomonadati</taxon>
        <taxon>Spirochaetota</taxon>
        <taxon>Spirochaetia</taxon>
        <taxon>Spirochaetales</taxon>
        <taxon>Breznakiellaceae</taxon>
        <taxon>Leadbettera</taxon>
    </lineage>
</organism>
<evidence type="ECO:0000259" key="1">
    <source>
        <dbReference type="Pfam" id="PF10135"/>
    </source>
</evidence>
<reference evidence="3" key="1">
    <citation type="submission" date="2009-12" db="EMBL/GenBank/DDBJ databases">
        <title>Complete sequence of Treponema azotonutricium strain ZAS-9.</title>
        <authorList>
            <person name="Tetu S.G."/>
            <person name="Matson E."/>
            <person name="Ren Q."/>
            <person name="Seshadri R."/>
            <person name="Elbourne L."/>
            <person name="Hassan K.A."/>
            <person name="Durkin A."/>
            <person name="Radune D."/>
            <person name="Mohamoud Y."/>
            <person name="Shay R."/>
            <person name="Jin S."/>
            <person name="Zhang X."/>
            <person name="Lucey K."/>
            <person name="Ballor N.R."/>
            <person name="Ottesen E."/>
            <person name="Rosenthal R."/>
            <person name="Allen A."/>
            <person name="Leadbetter J.R."/>
            <person name="Paulsen I.T."/>
        </authorList>
    </citation>
    <scope>NUCLEOTIDE SEQUENCE [LARGE SCALE GENOMIC DNA]</scope>
    <source>
        <strain evidence="3">ATCC BAA-888 / DSM 13862 / ZAS-9</strain>
    </source>
</reference>
<evidence type="ECO:0000313" key="3">
    <source>
        <dbReference type="Proteomes" id="UP000009222"/>
    </source>
</evidence>
<dbReference type="HOGENOM" id="CLU_1776631_0_0_12"/>
<dbReference type="STRING" id="545695.TREAZ_0715"/>
<dbReference type="Pfam" id="PF10135">
    <property type="entry name" value="Rod-binding"/>
    <property type="match status" value="1"/>
</dbReference>
<keyword evidence="3" id="KW-1185">Reference proteome</keyword>
<proteinExistence type="predicted"/>
<sequence>MDINISSQNLQSPGYVPFSSASLETSVQERNSSAKGVFEDLLAKAAEQQTAKPSSNSRKAVIDKTDKLYEQCEALETFLIKNLISSMRSTVQKSELLDTGFAGKMYEDMLYDEYAKDFSKNAGLGFAELAYMELTHQRGKLIANHA</sequence>
<reference evidence="2 3" key="2">
    <citation type="journal article" date="2011" name="ISME J.">
        <title>RNA-seq reveals cooperative metabolic interactions between two termite-gut spirochete species in co-culture.</title>
        <authorList>
            <person name="Rosenthal A.Z."/>
            <person name="Matson E.G."/>
            <person name="Eldar A."/>
            <person name="Leadbetter J.R."/>
        </authorList>
    </citation>
    <scope>NUCLEOTIDE SEQUENCE [LARGE SCALE GENOMIC DNA]</scope>
    <source>
        <strain evidence="3">ATCC BAA-888 / DSM 13862 / ZAS-9</strain>
    </source>
</reference>
<protein>
    <submittedName>
        <fullName evidence="2">Cell envelope rod binding protein</fullName>
    </submittedName>
</protein>
<dbReference type="InParanoid" id="F5YAB4"/>
<dbReference type="RefSeq" id="WP_015711248.1">
    <property type="nucleotide sequence ID" value="NC_015577.1"/>
</dbReference>
<evidence type="ECO:0000313" key="2">
    <source>
        <dbReference type="EMBL" id="AEF83393.1"/>
    </source>
</evidence>
<dbReference type="EMBL" id="CP001841">
    <property type="protein sequence ID" value="AEF83393.1"/>
    <property type="molecule type" value="Genomic_DNA"/>
</dbReference>
<gene>
    <name evidence="2" type="ordered locus">TREAZ_0715</name>
</gene>
<name>F5YAB4_LEAAZ</name>
<dbReference type="Proteomes" id="UP000009222">
    <property type="component" value="Chromosome"/>
</dbReference>
<accession>F5YAB4</accession>
<dbReference type="AlphaFoldDB" id="F5YAB4"/>
<dbReference type="eggNOG" id="COG3951">
    <property type="taxonomic scope" value="Bacteria"/>
</dbReference>
<dbReference type="InterPro" id="IPR019301">
    <property type="entry name" value="Flagellar_prot_FlgJ_N"/>
</dbReference>